<comment type="similarity">
    <text evidence="1">Belongs to the CoA-transferase III family.</text>
</comment>
<reference evidence="3 4" key="1">
    <citation type="journal article" date="2020" name="Front. Microbiol.">
        <title>Design of Bacterial Strain-Specific qPCR Assays Using NGS Data and Publicly Available Resources and Its Application to Track Biocontrol Strains.</title>
        <authorList>
            <person name="Hernandez I."/>
            <person name="Sant C."/>
            <person name="Martinez R."/>
            <person name="Fernandez C."/>
        </authorList>
    </citation>
    <scope>NUCLEOTIDE SEQUENCE [LARGE SCALE GENOMIC DNA]</scope>
    <source>
        <strain evidence="3 4">B24</strain>
    </source>
</reference>
<dbReference type="AlphaFoldDB" id="A0A7D8ALE5"/>
<dbReference type="InterPro" id="IPR003673">
    <property type="entry name" value="CoA-Trfase_fam_III"/>
</dbReference>
<dbReference type="PANTHER" id="PTHR48228">
    <property type="entry name" value="SUCCINYL-COA--D-CITRAMALATE COA-TRANSFERASE"/>
    <property type="match status" value="1"/>
</dbReference>
<dbReference type="Gene3D" id="3.30.1540.10">
    <property type="entry name" value="formyl-coa transferase, domain 3"/>
    <property type="match status" value="1"/>
</dbReference>
<sequence>MTTPLTGLRVVDASTLFAGPMAAMHLGDMGAEVIKVEHPTRPDPARGHGPSKDGQNLWWKTLGRNKRTVAIDLHTDGGREAFLRLAHSADVVIENFRPGTLERWGLDYETLSSENPGLVLARVTGFGQIGPYRSRPGFGTLAEAMSGFAASTGEPDGPPTLPPFGLADGIASLATAYAVMVALHSRAASGVGQVVDVAIIEPILAMLGPQITRWDQLQTAQPRTGNRSMNNSPRNAYRTSEGSWVAVSASALSIAQRVVTLVGRPELADEPWFATGATRAEHADEIDEAVGSWIARHTRDEVVAAFEEAQAAVAPVYEPADIVADPQFNALGTIHRIHDVDLGEMAMQGPLFRLSRDDASIAFTGRGHAADTDEVLAELGFAEADIARLREEGAVA</sequence>
<organism evidence="3 4">
    <name type="scientific">Microbacterium esteraromaticum</name>
    <dbReference type="NCBI Taxonomy" id="57043"/>
    <lineage>
        <taxon>Bacteria</taxon>
        <taxon>Bacillati</taxon>
        <taxon>Actinomycetota</taxon>
        <taxon>Actinomycetes</taxon>
        <taxon>Micrococcales</taxon>
        <taxon>Microbacteriaceae</taxon>
        <taxon>Microbacterium</taxon>
    </lineage>
</organism>
<evidence type="ECO:0000256" key="1">
    <source>
        <dbReference type="ARBA" id="ARBA00008383"/>
    </source>
</evidence>
<dbReference type="InterPro" id="IPR050509">
    <property type="entry name" value="CoA-transferase_III"/>
</dbReference>
<dbReference type="Gene3D" id="3.40.50.10540">
    <property type="entry name" value="Crotonobetainyl-coa:carnitine coa-transferase, domain 1"/>
    <property type="match status" value="1"/>
</dbReference>
<dbReference type="InterPro" id="IPR044855">
    <property type="entry name" value="CoA-Trfase_III_dom3_sf"/>
</dbReference>
<dbReference type="GO" id="GO:0016740">
    <property type="term" value="F:transferase activity"/>
    <property type="evidence" value="ECO:0007669"/>
    <property type="project" value="UniProtKB-KW"/>
</dbReference>
<dbReference type="PANTHER" id="PTHR48228:SF6">
    <property type="entry name" value="L-CARNITINE COA-TRANSFERASE"/>
    <property type="match status" value="1"/>
</dbReference>
<evidence type="ECO:0000256" key="2">
    <source>
        <dbReference type="ARBA" id="ARBA00022679"/>
    </source>
</evidence>
<evidence type="ECO:0000313" key="3">
    <source>
        <dbReference type="EMBL" id="QMU97048.1"/>
    </source>
</evidence>
<dbReference type="RefSeq" id="WP_182256135.1">
    <property type="nucleotide sequence ID" value="NZ_CP043732.1"/>
</dbReference>
<keyword evidence="2 3" id="KW-0808">Transferase</keyword>
<dbReference type="Proteomes" id="UP000515708">
    <property type="component" value="Chromosome"/>
</dbReference>
<name>A0A7D8ALE5_9MICO</name>
<proteinExistence type="inferred from homology"/>
<gene>
    <name evidence="3" type="ORF">FVO59_07280</name>
</gene>
<dbReference type="Pfam" id="PF02515">
    <property type="entry name" value="CoA_transf_3"/>
    <property type="match status" value="1"/>
</dbReference>
<evidence type="ECO:0000313" key="4">
    <source>
        <dbReference type="Proteomes" id="UP000515708"/>
    </source>
</evidence>
<protein>
    <submittedName>
        <fullName evidence="3">CoA transferase</fullName>
    </submittedName>
</protein>
<dbReference type="SUPFAM" id="SSF89796">
    <property type="entry name" value="CoA-transferase family III (CaiB/BaiF)"/>
    <property type="match status" value="1"/>
</dbReference>
<dbReference type="EMBL" id="CP043732">
    <property type="protein sequence ID" value="QMU97048.1"/>
    <property type="molecule type" value="Genomic_DNA"/>
</dbReference>
<accession>A0A7D8ALE5</accession>
<dbReference type="InterPro" id="IPR023606">
    <property type="entry name" value="CoA-Trfase_III_dom_1_sf"/>
</dbReference>